<evidence type="ECO:0000256" key="1">
    <source>
        <dbReference type="SAM" id="MobiDB-lite"/>
    </source>
</evidence>
<protein>
    <submittedName>
        <fullName evidence="2">Uncharacterized protein</fullName>
    </submittedName>
</protein>
<dbReference type="InterPro" id="IPR032675">
    <property type="entry name" value="LRR_dom_sf"/>
</dbReference>
<dbReference type="Gene3D" id="3.80.10.10">
    <property type="entry name" value="Ribonuclease Inhibitor"/>
    <property type="match status" value="1"/>
</dbReference>
<accession>A0A550C023</accession>
<dbReference type="EMBL" id="VDMD01000039">
    <property type="protein sequence ID" value="TRM58128.1"/>
    <property type="molecule type" value="Genomic_DNA"/>
</dbReference>
<keyword evidence="3" id="KW-1185">Reference proteome</keyword>
<feature type="compositionally biased region" description="Acidic residues" evidence="1">
    <location>
        <begin position="271"/>
        <end position="284"/>
    </location>
</feature>
<organism evidence="2 3">
    <name type="scientific">Schizophyllum amplum</name>
    <dbReference type="NCBI Taxonomy" id="97359"/>
    <lineage>
        <taxon>Eukaryota</taxon>
        <taxon>Fungi</taxon>
        <taxon>Dikarya</taxon>
        <taxon>Basidiomycota</taxon>
        <taxon>Agaricomycotina</taxon>
        <taxon>Agaricomycetes</taxon>
        <taxon>Agaricomycetidae</taxon>
        <taxon>Agaricales</taxon>
        <taxon>Schizophyllaceae</taxon>
        <taxon>Schizophyllum</taxon>
    </lineage>
</organism>
<proteinExistence type="predicted"/>
<evidence type="ECO:0000313" key="3">
    <source>
        <dbReference type="Proteomes" id="UP000320762"/>
    </source>
</evidence>
<reference evidence="2 3" key="1">
    <citation type="journal article" date="2019" name="New Phytol.">
        <title>Comparative genomics reveals unique wood-decay strategies and fruiting body development in the Schizophyllaceae.</title>
        <authorList>
            <person name="Almasi E."/>
            <person name="Sahu N."/>
            <person name="Krizsan K."/>
            <person name="Balint B."/>
            <person name="Kovacs G.M."/>
            <person name="Kiss B."/>
            <person name="Cseklye J."/>
            <person name="Drula E."/>
            <person name="Henrissat B."/>
            <person name="Nagy I."/>
            <person name="Chovatia M."/>
            <person name="Adam C."/>
            <person name="LaButti K."/>
            <person name="Lipzen A."/>
            <person name="Riley R."/>
            <person name="Grigoriev I.V."/>
            <person name="Nagy L.G."/>
        </authorList>
    </citation>
    <scope>NUCLEOTIDE SEQUENCE [LARGE SCALE GENOMIC DNA]</scope>
    <source>
        <strain evidence="2 3">NL-1724</strain>
    </source>
</reference>
<feature type="region of interest" description="Disordered" evidence="1">
    <location>
        <begin position="260"/>
        <end position="284"/>
    </location>
</feature>
<dbReference type="AlphaFoldDB" id="A0A550C023"/>
<gene>
    <name evidence="2" type="ORF">BD626DRAFT_573944</name>
</gene>
<sequence>MAGLTDVSRWRAVCLVYGSFGDSLTTWSAAQLQLLQGARPKGVCLNLGEYHAQHFQNFAQSLWQLPLSQCGRLHLNQTRGFDTTCAARPFATLLGGFHHLSVLVISFPHRCAASLLRILRAVAGCPLVSVTFSDNELSMMLFGDEDCDDVADAQPVRLRRLRSLVITATPRVLGKLLPMCKTPALENLAIGTNDISPPWDGFDDALIGWGTTVSGLRSLSLIGTQVSQCTLVALLRKLVLLETLRVTNYAWVRERGGPRLCNRDQPGDGSSSDDSDNEDDFEEAWGDADGSTRGFSHCYPCRAMFFHLLARDSSFLPNLAELFLGGGSWWMSENALERRALAALHGGKACTVHAVPRFCVDHWHLMMAPVKGRCDDGGGELKPTVVRWDGDAAHAATCRACVANKTAQWWQKYKVGPSAYAGMGWAEYFANM</sequence>
<name>A0A550C023_9AGAR</name>
<dbReference type="Proteomes" id="UP000320762">
    <property type="component" value="Unassembled WGS sequence"/>
</dbReference>
<comment type="caution">
    <text evidence="2">The sequence shown here is derived from an EMBL/GenBank/DDBJ whole genome shotgun (WGS) entry which is preliminary data.</text>
</comment>
<dbReference type="SUPFAM" id="SSF52047">
    <property type="entry name" value="RNI-like"/>
    <property type="match status" value="1"/>
</dbReference>
<evidence type="ECO:0000313" key="2">
    <source>
        <dbReference type="EMBL" id="TRM58128.1"/>
    </source>
</evidence>